<dbReference type="RefSeq" id="XP_060291258.1">
    <property type="nucleotide sequence ID" value="XM_060446825.1"/>
</dbReference>
<evidence type="ECO:0000259" key="10">
    <source>
        <dbReference type="Pfam" id="PF24883"/>
    </source>
</evidence>
<keyword evidence="6" id="KW-0256">Endoplasmic reticulum</keyword>
<dbReference type="GeneID" id="85330095"/>
<dbReference type="GO" id="GO:0005739">
    <property type="term" value="C:mitochondrion"/>
    <property type="evidence" value="ECO:0007669"/>
    <property type="project" value="UniProtKB-SubCell"/>
</dbReference>
<evidence type="ECO:0000256" key="4">
    <source>
        <dbReference type="ARBA" id="ARBA00007920"/>
    </source>
</evidence>
<dbReference type="Gene3D" id="3.40.50.1820">
    <property type="entry name" value="alpha/beta hydrolase"/>
    <property type="match status" value="1"/>
</dbReference>
<evidence type="ECO:0000256" key="7">
    <source>
        <dbReference type="ARBA" id="ARBA00023128"/>
    </source>
</evidence>
<dbReference type="Pfam" id="PF24883">
    <property type="entry name" value="NPHP3_N"/>
    <property type="match status" value="1"/>
</dbReference>
<evidence type="ECO:0000256" key="8">
    <source>
        <dbReference type="ARBA" id="ARBA00023136"/>
    </source>
</evidence>
<accession>A0AA39ZZB0</accession>
<evidence type="ECO:0000259" key="9">
    <source>
        <dbReference type="Pfam" id="PF05057"/>
    </source>
</evidence>
<evidence type="ECO:0000256" key="6">
    <source>
        <dbReference type="ARBA" id="ARBA00022824"/>
    </source>
</evidence>
<dbReference type="GO" id="GO:0016020">
    <property type="term" value="C:membrane"/>
    <property type="evidence" value="ECO:0007669"/>
    <property type="project" value="UniProtKB-SubCell"/>
</dbReference>
<keyword evidence="7" id="KW-0496">Mitochondrion</keyword>
<comment type="caution">
    <text evidence="11">The sequence shown here is derived from an EMBL/GenBank/DDBJ whole genome shotgun (WGS) entry which is preliminary data.</text>
</comment>
<comment type="subcellular location">
    <subcellularLocation>
        <location evidence="2">Endoplasmic reticulum</location>
    </subcellularLocation>
    <subcellularLocation>
        <location evidence="3">Membrane</location>
    </subcellularLocation>
    <subcellularLocation>
        <location evidence="1">Mitochondrion</location>
    </subcellularLocation>
</comment>
<dbReference type="InterPro" id="IPR056884">
    <property type="entry name" value="NPHP3-like_N"/>
</dbReference>
<organism evidence="11 12">
    <name type="scientific">Lasiosphaeria miniovina</name>
    <dbReference type="NCBI Taxonomy" id="1954250"/>
    <lineage>
        <taxon>Eukaryota</taxon>
        <taxon>Fungi</taxon>
        <taxon>Dikarya</taxon>
        <taxon>Ascomycota</taxon>
        <taxon>Pezizomycotina</taxon>
        <taxon>Sordariomycetes</taxon>
        <taxon>Sordariomycetidae</taxon>
        <taxon>Sordariales</taxon>
        <taxon>Lasiosphaeriaceae</taxon>
        <taxon>Lasiosphaeria</taxon>
    </lineage>
</organism>
<dbReference type="PANTHER" id="PTHR48182:SF2">
    <property type="entry name" value="PROTEIN SERAC1"/>
    <property type="match status" value="1"/>
</dbReference>
<evidence type="ECO:0008006" key="13">
    <source>
        <dbReference type="Google" id="ProtNLM"/>
    </source>
</evidence>
<gene>
    <name evidence="11" type="ORF">B0T26DRAFT_788792</name>
</gene>
<evidence type="ECO:0000313" key="12">
    <source>
        <dbReference type="Proteomes" id="UP001172101"/>
    </source>
</evidence>
<keyword evidence="8" id="KW-0472">Membrane</keyword>
<protein>
    <recommendedName>
        <fullName evidence="13">NACHT domain-containing protein</fullName>
    </recommendedName>
</protein>
<feature type="domain" description="DUF676" evidence="9">
    <location>
        <begin position="81"/>
        <end position="137"/>
    </location>
</feature>
<dbReference type="InterPro" id="IPR007751">
    <property type="entry name" value="DUF676_lipase-like"/>
</dbReference>
<reference evidence="11" key="1">
    <citation type="submission" date="2023-06" db="EMBL/GenBank/DDBJ databases">
        <title>Genome-scale phylogeny and comparative genomics of the fungal order Sordariales.</title>
        <authorList>
            <consortium name="Lawrence Berkeley National Laboratory"/>
            <person name="Hensen N."/>
            <person name="Bonometti L."/>
            <person name="Westerberg I."/>
            <person name="Brannstrom I.O."/>
            <person name="Guillou S."/>
            <person name="Cros-Aarteil S."/>
            <person name="Calhoun S."/>
            <person name="Haridas S."/>
            <person name="Kuo A."/>
            <person name="Mondo S."/>
            <person name="Pangilinan J."/>
            <person name="Riley R."/>
            <person name="LaButti K."/>
            <person name="Andreopoulos B."/>
            <person name="Lipzen A."/>
            <person name="Chen C."/>
            <person name="Yanf M."/>
            <person name="Daum C."/>
            <person name="Ng V."/>
            <person name="Clum A."/>
            <person name="Steindorff A."/>
            <person name="Ohm R."/>
            <person name="Martin F."/>
            <person name="Silar P."/>
            <person name="Natvig D."/>
            <person name="Lalanne C."/>
            <person name="Gautier V."/>
            <person name="Ament-velasquez S.L."/>
            <person name="Kruys A."/>
            <person name="Hutchinson M.I."/>
            <person name="Powell A.J."/>
            <person name="Barry K."/>
            <person name="Miller A.N."/>
            <person name="Grigoriev I.V."/>
            <person name="Debuchy R."/>
            <person name="Gladieux P."/>
            <person name="Thoren M.H."/>
            <person name="Johannesson H."/>
        </authorList>
    </citation>
    <scope>NUCLEOTIDE SEQUENCE</scope>
    <source>
        <strain evidence="11">SMH2392-1A</strain>
    </source>
</reference>
<dbReference type="PANTHER" id="PTHR48182">
    <property type="entry name" value="PROTEIN SERAC1"/>
    <property type="match status" value="1"/>
</dbReference>
<evidence type="ECO:0000313" key="11">
    <source>
        <dbReference type="EMBL" id="KAK0706164.1"/>
    </source>
</evidence>
<evidence type="ECO:0000256" key="3">
    <source>
        <dbReference type="ARBA" id="ARBA00004370"/>
    </source>
</evidence>
<keyword evidence="12" id="KW-1185">Reference proteome</keyword>
<evidence type="ECO:0000256" key="5">
    <source>
        <dbReference type="ARBA" id="ARBA00022737"/>
    </source>
</evidence>
<dbReference type="InterPro" id="IPR029058">
    <property type="entry name" value="AB_hydrolase_fold"/>
</dbReference>
<feature type="domain" description="Nephrocystin 3-like N-terminal" evidence="10">
    <location>
        <begin position="318"/>
        <end position="470"/>
    </location>
</feature>
<dbReference type="Proteomes" id="UP001172101">
    <property type="component" value="Unassembled WGS sequence"/>
</dbReference>
<evidence type="ECO:0000256" key="2">
    <source>
        <dbReference type="ARBA" id="ARBA00004240"/>
    </source>
</evidence>
<dbReference type="InterPro" id="IPR052374">
    <property type="entry name" value="SERAC1"/>
</dbReference>
<name>A0AA39ZZB0_9PEZI</name>
<dbReference type="GO" id="GO:0005783">
    <property type="term" value="C:endoplasmic reticulum"/>
    <property type="evidence" value="ECO:0007669"/>
    <property type="project" value="UniProtKB-SubCell"/>
</dbReference>
<keyword evidence="5" id="KW-0677">Repeat</keyword>
<proteinExistence type="inferred from homology"/>
<dbReference type="EMBL" id="JAUIRO010000007">
    <property type="protein sequence ID" value="KAK0706164.1"/>
    <property type="molecule type" value="Genomic_DNA"/>
</dbReference>
<dbReference type="AlphaFoldDB" id="A0AA39ZZB0"/>
<dbReference type="Pfam" id="PF05057">
    <property type="entry name" value="DUF676"/>
    <property type="match status" value="1"/>
</dbReference>
<sequence>MATSNIHPADTAYSVLEHFHPEDETARVRADIVLVAGLGGHYIKSWEAADGCAWPWHLLPSKVHDIRVRSFRYTTTIYGTTSKAGIRAHATDLLSKLYDDREEDEAAMIRPIIFVGHSLGGIIIKQAIRLARDKQKFKSLWEASRGIASREMFFATPQWGMDEAAWDFFAECVLRRNAPEKDVDPTETMVNDIKLNSEMMYRISQDFKAVQKNLAFVSFVEEVPMDGAKQVLVTEAQGLIHDIERERHSFTSGDHLELCKFGHNEGDRFRPVWSGVEWLISQMPKPIDRLSLQERKALYSLCPEEFHRYFLNRESTEGTCTWIAQRPEFRDWLDGIPGRHKLCVSSQPGGGKSFLAKHIIAAMSSTPHEAIYCFMSNSTPGRGNLQALMRATLHQALRLEPEIIRDLLPKVSQSLHLGSKMWAQGLLATHWPETMAKVAARHSLAFVVDGLDELRDECRTGFLTCIRQFEKNLEELKPEKHKSDSDTRPKSSKFRILILSRKASDLGTQLSVCGFNQYAVTPEDTAEDFKKIVRISLRKLWDFLKKPDQSFTSD</sequence>
<dbReference type="SUPFAM" id="SSF53474">
    <property type="entry name" value="alpha/beta-Hydrolases"/>
    <property type="match status" value="1"/>
</dbReference>
<evidence type="ECO:0000256" key="1">
    <source>
        <dbReference type="ARBA" id="ARBA00004173"/>
    </source>
</evidence>
<comment type="similarity">
    <text evidence="4">Belongs to the putative lipase ROG1 family.</text>
</comment>